<evidence type="ECO:0000313" key="1">
    <source>
        <dbReference type="EMBL" id="SEW24367.1"/>
    </source>
</evidence>
<keyword evidence="2" id="KW-1185">Reference proteome</keyword>
<dbReference type="EMBL" id="FOIR01000002">
    <property type="protein sequence ID" value="SEW24367.1"/>
    <property type="molecule type" value="Genomic_DNA"/>
</dbReference>
<dbReference type="AlphaFoldDB" id="A0A1I0QC36"/>
<dbReference type="STRING" id="1267423.SAMN05216290_2185"/>
<dbReference type="Proteomes" id="UP000199437">
    <property type="component" value="Unassembled WGS sequence"/>
</dbReference>
<dbReference type="PANTHER" id="PTHR36978">
    <property type="entry name" value="P-LOOP CONTAINING NUCLEOTIDE TRIPHOSPHATE HYDROLASE"/>
    <property type="match status" value="1"/>
</dbReference>
<dbReference type="Pfam" id="PF17784">
    <property type="entry name" value="Sulfotransfer_4"/>
    <property type="match status" value="1"/>
</dbReference>
<organism evidence="1 2">
    <name type="scientific">Roseivirga pacifica</name>
    <dbReference type="NCBI Taxonomy" id="1267423"/>
    <lineage>
        <taxon>Bacteria</taxon>
        <taxon>Pseudomonadati</taxon>
        <taxon>Bacteroidota</taxon>
        <taxon>Cytophagia</taxon>
        <taxon>Cytophagales</taxon>
        <taxon>Roseivirgaceae</taxon>
        <taxon>Roseivirga</taxon>
    </lineage>
</organism>
<evidence type="ECO:0008006" key="3">
    <source>
        <dbReference type="Google" id="ProtNLM"/>
    </source>
</evidence>
<proteinExistence type="predicted"/>
<dbReference type="Gene3D" id="3.40.50.300">
    <property type="entry name" value="P-loop containing nucleotide triphosphate hydrolases"/>
    <property type="match status" value="1"/>
</dbReference>
<reference evidence="2" key="1">
    <citation type="submission" date="2016-10" db="EMBL/GenBank/DDBJ databases">
        <authorList>
            <person name="Varghese N."/>
            <person name="Submissions S."/>
        </authorList>
    </citation>
    <scope>NUCLEOTIDE SEQUENCE [LARGE SCALE GENOMIC DNA]</scope>
    <source>
        <strain evidence="2">CGMCC 1.12402</strain>
    </source>
</reference>
<dbReference type="GeneID" id="99986891"/>
<dbReference type="OrthoDB" id="285690at2"/>
<dbReference type="SUPFAM" id="SSF52540">
    <property type="entry name" value="P-loop containing nucleoside triphosphate hydrolases"/>
    <property type="match status" value="1"/>
</dbReference>
<protein>
    <recommendedName>
        <fullName evidence="3">Sulfotransferase family protein</fullName>
    </recommendedName>
</protein>
<dbReference type="PANTHER" id="PTHR36978:SF4">
    <property type="entry name" value="P-LOOP CONTAINING NUCLEOSIDE TRIPHOSPHATE HYDROLASE PROTEIN"/>
    <property type="match status" value="1"/>
</dbReference>
<evidence type="ECO:0000313" key="2">
    <source>
        <dbReference type="Proteomes" id="UP000199437"/>
    </source>
</evidence>
<name>A0A1I0QC36_9BACT</name>
<sequence>MSLKVIGVGGPRTGTASLKMALEQLGFGKCYHMEWVFNHTEDVAYWKELYETGTTDFERLFDGFQSTVDFPGYLNYQAFLKQYPEAKFILSERDPEAWYESALNTVFSVTPQTFGQKLGMMKKMLFSKKFRDMSKAFLLVEKYLWKGLYEGRFKDKAFALNRYQGTNEDIIKTIPASQLLRFNPADGWEPLCEFLGVAVPNEPFPYKNKRKDFKEQLNKMLNTGEALVLK</sequence>
<dbReference type="InterPro" id="IPR027417">
    <property type="entry name" value="P-loop_NTPase"/>
</dbReference>
<gene>
    <name evidence="1" type="ORF">SAMN05216290_2185</name>
</gene>
<dbReference type="InterPro" id="IPR040632">
    <property type="entry name" value="Sulfotransfer_4"/>
</dbReference>
<accession>A0A1I0QC36</accession>
<dbReference type="RefSeq" id="WP_090258616.1">
    <property type="nucleotide sequence ID" value="NZ_FOIR01000002.1"/>
</dbReference>